<dbReference type="Pfam" id="PF02643">
    <property type="entry name" value="DUF192"/>
    <property type="match status" value="1"/>
</dbReference>
<proteinExistence type="predicted"/>
<comment type="caution">
    <text evidence="1">The sequence shown here is derived from an EMBL/GenBank/DDBJ whole genome shotgun (WGS) entry which is preliminary data.</text>
</comment>
<evidence type="ECO:0000313" key="1">
    <source>
        <dbReference type="EMBL" id="MDG0863522.1"/>
    </source>
</evidence>
<dbReference type="InterPro" id="IPR003795">
    <property type="entry name" value="DUF192"/>
</dbReference>
<dbReference type="AlphaFoldDB" id="A0A9X4LJE3"/>
<name>A0A9X4LJE3_9BURK</name>
<organism evidence="1 2">
    <name type="scientific">Pelomonas aquatica</name>
    <dbReference type="NCBI Taxonomy" id="431058"/>
    <lineage>
        <taxon>Bacteria</taxon>
        <taxon>Pseudomonadati</taxon>
        <taxon>Pseudomonadota</taxon>
        <taxon>Betaproteobacteria</taxon>
        <taxon>Burkholderiales</taxon>
        <taxon>Sphaerotilaceae</taxon>
        <taxon>Roseateles</taxon>
    </lineage>
</organism>
<gene>
    <name evidence="1" type="ORF">EXJ73_13710</name>
</gene>
<dbReference type="RefSeq" id="WP_268153330.1">
    <property type="nucleotide sequence ID" value="NZ_JAPPUW010000021.1"/>
</dbReference>
<sequence length="122" mass="13369">MHITPTPDTLLVHEATRFRTRLLGLLALPRLQPGEALALQPCGSVHTCFMRYAIDVVYLDADDTVIKVVLALAPWRFSACRGARTTLELAAGEATRLQIHPGMHLAWCNPHAPGATTRPTHP</sequence>
<keyword evidence="2" id="KW-1185">Reference proteome</keyword>
<dbReference type="Gene3D" id="2.60.120.1140">
    <property type="entry name" value="Protein of unknown function DUF192"/>
    <property type="match status" value="1"/>
</dbReference>
<accession>A0A9X4LJE3</accession>
<dbReference type="InterPro" id="IPR038695">
    <property type="entry name" value="Saro_0823-like_sf"/>
</dbReference>
<evidence type="ECO:0000313" key="2">
    <source>
        <dbReference type="Proteomes" id="UP001152766"/>
    </source>
</evidence>
<protein>
    <submittedName>
        <fullName evidence="1">DUF192 domain-containing protein</fullName>
    </submittedName>
</protein>
<dbReference type="EMBL" id="SGUG01000019">
    <property type="protein sequence ID" value="MDG0863522.1"/>
    <property type="molecule type" value="Genomic_DNA"/>
</dbReference>
<reference evidence="1" key="1">
    <citation type="submission" date="2019-02" db="EMBL/GenBank/DDBJ databases">
        <title>Draft genome of the type strain Pelomonas aquatica CCUG 52575T.</title>
        <authorList>
            <person name="Gomila M."/>
            <person name="Lalucat J."/>
        </authorList>
    </citation>
    <scope>NUCLEOTIDE SEQUENCE</scope>
    <source>
        <strain evidence="1">CCUG 52575</strain>
    </source>
</reference>
<dbReference type="Proteomes" id="UP001152766">
    <property type="component" value="Unassembled WGS sequence"/>
</dbReference>